<reference evidence="3" key="2">
    <citation type="journal article" date="2022" name="Hortic Res">
        <title>The genome of Dioscorea zingiberensis sheds light on the biosynthesis, origin and evolution of the medicinally important diosgenin saponins.</title>
        <authorList>
            <person name="Li Y."/>
            <person name="Tan C."/>
            <person name="Li Z."/>
            <person name="Guo J."/>
            <person name="Li S."/>
            <person name="Chen X."/>
            <person name="Wang C."/>
            <person name="Dai X."/>
            <person name="Yang H."/>
            <person name="Song W."/>
            <person name="Hou L."/>
            <person name="Xu J."/>
            <person name="Tong Z."/>
            <person name="Xu A."/>
            <person name="Yuan X."/>
            <person name="Wang W."/>
            <person name="Yang Q."/>
            <person name="Chen L."/>
            <person name="Sun Z."/>
            <person name="Wang K."/>
            <person name="Pan B."/>
            <person name="Chen J."/>
            <person name="Bao Y."/>
            <person name="Liu F."/>
            <person name="Qi X."/>
            <person name="Gang D.R."/>
            <person name="Wen J."/>
            <person name="Li J."/>
        </authorList>
    </citation>
    <scope>NUCLEOTIDE SEQUENCE</scope>
    <source>
        <strain evidence="3">Dzin_1.0</strain>
    </source>
</reference>
<dbReference type="InterPro" id="IPR057651">
    <property type="entry name" value="Ig_TPPC8_C"/>
</dbReference>
<reference evidence="3" key="1">
    <citation type="submission" date="2021-03" db="EMBL/GenBank/DDBJ databases">
        <authorList>
            <person name="Li Z."/>
            <person name="Yang C."/>
        </authorList>
    </citation>
    <scope>NUCLEOTIDE SEQUENCE</scope>
    <source>
        <strain evidence="3">Dzin_1.0</strain>
        <tissue evidence="3">Leaf</tissue>
    </source>
</reference>
<organism evidence="3 4">
    <name type="scientific">Dioscorea zingiberensis</name>
    <dbReference type="NCBI Taxonomy" id="325984"/>
    <lineage>
        <taxon>Eukaryota</taxon>
        <taxon>Viridiplantae</taxon>
        <taxon>Streptophyta</taxon>
        <taxon>Embryophyta</taxon>
        <taxon>Tracheophyta</taxon>
        <taxon>Spermatophyta</taxon>
        <taxon>Magnoliopsida</taxon>
        <taxon>Liliopsida</taxon>
        <taxon>Dioscoreales</taxon>
        <taxon>Dioscoreaceae</taxon>
        <taxon>Dioscorea</taxon>
    </lineage>
</organism>
<name>A0A9D5H7Q2_9LILI</name>
<dbReference type="EMBL" id="JAGGNH010000008">
    <property type="protein sequence ID" value="KAJ0966330.1"/>
    <property type="molecule type" value="Genomic_DNA"/>
</dbReference>
<evidence type="ECO:0000259" key="1">
    <source>
        <dbReference type="Pfam" id="PF24542"/>
    </source>
</evidence>
<dbReference type="PANTHER" id="PTHR12975">
    <property type="entry name" value="TRANSPORT PROTEIN TRAPP"/>
    <property type="match status" value="1"/>
</dbReference>
<evidence type="ECO:0000313" key="4">
    <source>
        <dbReference type="Proteomes" id="UP001085076"/>
    </source>
</evidence>
<dbReference type="Gene3D" id="1.25.40.10">
    <property type="entry name" value="Tetratricopeptide repeat domain"/>
    <property type="match status" value="1"/>
</dbReference>
<dbReference type="GO" id="GO:1990072">
    <property type="term" value="C:TRAPPIII protein complex"/>
    <property type="evidence" value="ECO:0007669"/>
    <property type="project" value="TreeGrafter"/>
</dbReference>
<dbReference type="PANTHER" id="PTHR12975:SF6">
    <property type="entry name" value="TRAFFICKING PROTEIN PARTICLE COMPLEX SUBUNIT 8"/>
    <property type="match status" value="1"/>
</dbReference>
<feature type="domain" description="TPPC8 first Ig-like" evidence="2">
    <location>
        <begin position="610"/>
        <end position="808"/>
    </location>
</feature>
<accession>A0A9D5H7Q2</accession>
<dbReference type="Pfam" id="PF24542">
    <property type="entry name" value="Ig_TPPC8_C"/>
    <property type="match status" value="1"/>
</dbReference>
<comment type="caution">
    <text evidence="3">The sequence shown here is derived from an EMBL/GenBank/DDBJ whole genome shotgun (WGS) entry which is preliminary data.</text>
</comment>
<evidence type="ECO:0000259" key="2">
    <source>
        <dbReference type="Pfam" id="PF24545"/>
    </source>
</evidence>
<proteinExistence type="predicted"/>
<dbReference type="OrthoDB" id="437922at2759"/>
<gene>
    <name evidence="3" type="ORF">J5N97_027468</name>
</gene>
<protein>
    <recommendedName>
        <fullName evidence="5">Trafficking protein particle complex subunit 8</fullName>
    </recommendedName>
</protein>
<feature type="domain" description="TPPC8 C-terminal Ig-like" evidence="1">
    <location>
        <begin position="1127"/>
        <end position="1250"/>
    </location>
</feature>
<evidence type="ECO:0000313" key="3">
    <source>
        <dbReference type="EMBL" id="KAJ0966330.1"/>
    </source>
</evidence>
<dbReference type="Proteomes" id="UP001085076">
    <property type="component" value="Miscellaneous, Linkage group lg08"/>
</dbReference>
<dbReference type="InterPro" id="IPR011990">
    <property type="entry name" value="TPR-like_helical_dom_sf"/>
</dbReference>
<dbReference type="InterPro" id="IPR024420">
    <property type="entry name" value="TRAPP_III_complex_Trs85"/>
</dbReference>
<dbReference type="InterPro" id="IPR058541">
    <property type="entry name" value="Ig_TPPC8_1st"/>
</dbReference>
<dbReference type="Pfam" id="PF12739">
    <property type="entry name" value="TRAPPC-Trs85"/>
    <property type="match status" value="1"/>
</dbReference>
<keyword evidence="4" id="KW-1185">Reference proteome</keyword>
<dbReference type="Pfam" id="PF24545">
    <property type="entry name" value="Ig_TPPC8_1st"/>
    <property type="match status" value="1"/>
</dbReference>
<sequence>MDPINSVLGKLLLEEITPVVMVLSTPLAEQACAKNGLNFVDMLLPFSVFNKIDVPVRTASDQPYRLQMFKLRLVYASDIHQQNYEATVERLKQVVSDASVKTSDLQSDPPQLEDTLRISASDYPPLWIQTFNKELLRTMSFSEHEAFDHPVACLLVVSSKDEQPINKFVDLFNTDQLPSLLNEGVMDPKILKHYLLLHDTQDGTAEKAANILAEMRSTFGSNDCKLLCINSSQDGLVEWQNNPWAPYLTFKKKANSPSTHDVGCYLSMDDLNEIKDFMQDLTSKHVIPHMEQKIRILNQQVSATRKGFRNQIKNLWWRKGKEDSPDTLHGPMYTFSSTESQIRVLGDYAFMLRDYELALSNYRLLSTDYKLDKSWKRFAGVQEMMGLSYFMLDQSRKESEYCMESAFNTYLKIGSSAQRNATRCGLWWAEMLKAREQFKEAAGIYFRISSEEPSLHAAVMLEQASYCYLFSNPPMLRKYGFHLVLAGNRYYISDQRQHAIRTYKNALFVYKGNGWNYISDHVHFNIGRWYAFLGVFDVAVKHMQGVLACSHQSLITQNLFLNDFLHAAQNMGKTFEVNELQLPVIDMSSLRVIYEDHRTYASSADVHVNENMWQSLEEELVPSMSTFKPNWLESQPKFSPLKKYNNSSLCVVGEPIKLGLEFKNPLQISISLSDISLICKLSPRSEATDSDRCPADAGLQDDAEFTMPPSCSDANVDFPYRLSEVGLVLGGGEVKRIQLGVTPEVEGVLRIIGVRWTLSDSVAGYRYFRVDTKKKYKQGKRISMQSSSNNLNFVVIKGLPKLEACIHNMPKKTYAGDLQLLKLEVKNQTNYSVKNVKMKISHPRFLIPGSLEDLNTDFPWNLEKRTTSESKDVPECTMEKSRSAVFCFPKAALTEGGTSFTWPLWFHSGLTGNISLYISIYYEVDGSCSDLSYRTLRMQYDIEVLPSLDVSLLISPCPSRLQEFLVRMDIMNRTMSESFYLHQLSSIGSQWEISSLPGFISICPLEVLLAGQKISCFFKLKDCQKSSGYGNKHIGHSNDVLLSSDGNTETLIDISQSPVVDFHHFEILNQEKAPQGGSAAVDFILFSKVQAINLEEEPGRTPKLLSNHVCNCSITSKTPIWWLMDGPRTITHDFLTSFCEPSLTMTIHNCSKADVSVRIATFDFVSETRQSTETAQFSDSSGYEGGWNDIKLSSDPQRNGLKKQSSESTPPFVWCASSSTRVKLTKGCTTEVPLRICIFSPGTYDLSQYELHWNEDSSDEGSGPEPNRLPSGMVRGHPFYITVLQSPI</sequence>
<evidence type="ECO:0008006" key="5">
    <source>
        <dbReference type="Google" id="ProtNLM"/>
    </source>
</evidence>